<feature type="region of interest" description="Disordered" evidence="1">
    <location>
        <begin position="1"/>
        <end position="81"/>
    </location>
</feature>
<keyword evidence="4" id="KW-1185">Reference proteome</keyword>
<dbReference type="InterPro" id="IPR021795">
    <property type="entry name" value="DUF3363"/>
</dbReference>
<accession>A0A239IPW6</accession>
<dbReference type="Pfam" id="PF03432">
    <property type="entry name" value="Relaxase"/>
    <property type="match status" value="1"/>
</dbReference>
<reference evidence="3 4" key="1">
    <citation type="submission" date="2017-06" db="EMBL/GenBank/DDBJ databases">
        <authorList>
            <person name="Kim H.J."/>
            <person name="Triplett B.A."/>
        </authorList>
    </citation>
    <scope>NUCLEOTIDE SEQUENCE [LARGE SCALE GENOMIC DNA]</scope>
    <source>
        <strain evidence="3 4">DS15</strain>
    </source>
</reference>
<feature type="compositionally biased region" description="Basic residues" evidence="1">
    <location>
        <begin position="58"/>
        <end position="78"/>
    </location>
</feature>
<dbReference type="Pfam" id="PF11843">
    <property type="entry name" value="DUF3363"/>
    <property type="match status" value="2"/>
</dbReference>
<evidence type="ECO:0000313" key="3">
    <source>
        <dbReference type="EMBL" id="SNS95597.1"/>
    </source>
</evidence>
<evidence type="ECO:0000259" key="2">
    <source>
        <dbReference type="Pfam" id="PF03432"/>
    </source>
</evidence>
<feature type="domain" description="MobA/VirD2-like nuclease" evidence="2">
    <location>
        <begin position="141"/>
        <end position="217"/>
    </location>
</feature>
<feature type="compositionally biased region" description="Low complexity" evidence="1">
    <location>
        <begin position="42"/>
        <end position="52"/>
    </location>
</feature>
<sequence>MSAGGSANFGADMTVGDDDFRVRPGRSRDAGKGSGRKVQSLAAQVRRAAAKAGYSRRGPSRGKGTGRHGRGRIARLRTRTPANARRVVIKARVVRHKGSKFRAAPLARHIAYLKRDGVTRDGRDASLFDARSDQADGDAFAERCEDDRHHFRFIVSPEDAGQMADLKAFTRELMGDMTRDLGTRLDWVAVDHWNTDNPHIHVLVRGVDETGADLVIDRDYIREGMRARAEERVTMELGPRTEQEIRAALEREVDADRWTSLDRRLQRMADEMTGMVDLRPGGGDDPEMRRLLIGRAGKLERLGLAYGQGPAVWSLRPGAEKTLRDLSIRTDIIKTMHRAMSDGGRVPDTGRFALHGEAPADPIIGRLVERGLHDELAGTAYAVIDGADGRTHHLRFDDMEMTGDARPGAIVETRSWQDARGNTRLSLATRSDLTLAEQVNAPGATWLDRQLIAREPVAAGTGFGLEIREAMEARALHLEGAGLAQRRGAGFLFARDLITTLKGNELSQEIDAIARRTGLAHQPSAAGDYVSGVYRERVTLASGRFAMIDNGLGFQLVPWRPALDQHLGKHISGTMTPGGGVDWSLGRGRGLGL</sequence>
<organism evidence="3 4">
    <name type="scientific">Sphingopyxis indica</name>
    <dbReference type="NCBI Taxonomy" id="436663"/>
    <lineage>
        <taxon>Bacteria</taxon>
        <taxon>Pseudomonadati</taxon>
        <taxon>Pseudomonadota</taxon>
        <taxon>Alphaproteobacteria</taxon>
        <taxon>Sphingomonadales</taxon>
        <taxon>Sphingomonadaceae</taxon>
        <taxon>Sphingopyxis</taxon>
    </lineage>
</organism>
<feature type="compositionally biased region" description="Basic and acidic residues" evidence="1">
    <location>
        <begin position="18"/>
        <end position="31"/>
    </location>
</feature>
<evidence type="ECO:0000313" key="4">
    <source>
        <dbReference type="Proteomes" id="UP000198339"/>
    </source>
</evidence>
<dbReference type="Proteomes" id="UP000198339">
    <property type="component" value="Unassembled WGS sequence"/>
</dbReference>
<name>A0A239IPW6_9SPHN</name>
<dbReference type="InterPro" id="IPR005094">
    <property type="entry name" value="Endonuclease_MobA/VirD2"/>
</dbReference>
<proteinExistence type="predicted"/>
<dbReference type="EMBL" id="FZPA01000008">
    <property type="protein sequence ID" value="SNS95597.1"/>
    <property type="molecule type" value="Genomic_DNA"/>
</dbReference>
<protein>
    <submittedName>
        <fullName evidence="3">Type IV secretory pathway, VirD2 components (Relaxase)</fullName>
    </submittedName>
</protein>
<dbReference type="AlphaFoldDB" id="A0A239IPW6"/>
<evidence type="ECO:0000256" key="1">
    <source>
        <dbReference type="SAM" id="MobiDB-lite"/>
    </source>
</evidence>
<gene>
    <name evidence="3" type="ORF">SAMN06295955_10898</name>
</gene>